<dbReference type="InterPro" id="IPR022644">
    <property type="entry name" value="De-COase2_N"/>
</dbReference>
<dbReference type="PATRIC" id="fig|1432052.4.peg.1598"/>
<dbReference type="GO" id="GO:0009089">
    <property type="term" value="P:lysine biosynthetic process via diaminopimelate"/>
    <property type="evidence" value="ECO:0007669"/>
    <property type="project" value="TreeGrafter"/>
</dbReference>
<dbReference type="Pfam" id="PF02784">
    <property type="entry name" value="Orn_Arg_deC_N"/>
    <property type="match status" value="1"/>
</dbReference>
<protein>
    <submittedName>
        <fullName evidence="5">L-glutamyl-[BtrI acyl-carrier protein] decarboxylase</fullName>
        <ecNumber evidence="5">4.1.1.95</ecNumber>
    </submittedName>
</protein>
<evidence type="ECO:0000256" key="1">
    <source>
        <dbReference type="ARBA" id="ARBA00001933"/>
    </source>
</evidence>
<evidence type="ECO:0000313" key="6">
    <source>
        <dbReference type="Proteomes" id="UP000094067"/>
    </source>
</evidence>
<evidence type="ECO:0000256" key="2">
    <source>
        <dbReference type="ARBA" id="ARBA00022898"/>
    </source>
</evidence>
<dbReference type="InterPro" id="IPR029066">
    <property type="entry name" value="PLP-binding_barrel"/>
</dbReference>
<dbReference type="Proteomes" id="UP000094067">
    <property type="component" value="Unassembled WGS sequence"/>
</dbReference>
<comment type="caution">
    <text evidence="5">The sequence shown here is derived from an EMBL/GenBank/DDBJ whole genome shotgun (WGS) entry which is preliminary data.</text>
</comment>
<evidence type="ECO:0000259" key="4">
    <source>
        <dbReference type="Pfam" id="PF02784"/>
    </source>
</evidence>
<name>A0A1E3A9V0_9FIRM</name>
<dbReference type="InterPro" id="IPR009006">
    <property type="entry name" value="Ala_racemase/Decarboxylase_C"/>
</dbReference>
<feature type="active site" description="Proton donor" evidence="3">
    <location>
        <position position="330"/>
    </location>
</feature>
<keyword evidence="5" id="KW-0456">Lyase</keyword>
<dbReference type="EC" id="4.1.1.95" evidence="5"/>
<dbReference type="Gene3D" id="3.20.20.10">
    <property type="entry name" value="Alanine racemase"/>
    <property type="match status" value="1"/>
</dbReference>
<evidence type="ECO:0000313" key="5">
    <source>
        <dbReference type="EMBL" id="ODM05532.1"/>
    </source>
</evidence>
<sequence>MNSDALQTPYFYISETGLDTDASMLKEALSESWGSNHLVGYSVKTNSLPWLLQYMKAQGFYAEIVSDTEYRLVKELGFTDSQMIYNGPIKDRAIFETILLENGYINLDSTEEPEWLEELSAAYPQRIFSVGLRVNCDIAALCPNEVLVEEEGGRFGYCYENGKLKEVILRLSALPNVKVAGLHLHSSTQSRTVEVYAALASMAVRIAEEYSLDLSYVDMGGGYFGGREDKPDYRDYFPAICSKLRETFDPAHTTLIAEPGVSLISRATTFVTSVKDVKEIRGHSFLVTDGSRTNLNPLVTRHVYPHHLSYCDDPAGRPLVKSQWVTGFTCMEYDRLFEITDSPALRPGDKVIYDTAGGYTMCLNPLFIHYFPAVYVEHRDGSLFKARDPWDIKEFMQKNYTEERNSHE</sequence>
<dbReference type="PRINTS" id="PR01179">
    <property type="entry name" value="ODADCRBXLASE"/>
</dbReference>
<comment type="cofactor">
    <cofactor evidence="1 3">
        <name>pyridoxal 5'-phosphate</name>
        <dbReference type="ChEBI" id="CHEBI:597326"/>
    </cofactor>
</comment>
<reference evidence="5 6" key="1">
    <citation type="submission" date="2016-07" db="EMBL/GenBank/DDBJ databases">
        <title>Characterization of isolates of Eisenbergiella tayi derived from blood cultures, using whole genome sequencing.</title>
        <authorList>
            <person name="Burdz T."/>
            <person name="Wiebe D."/>
            <person name="Huynh C."/>
            <person name="Bernard K."/>
        </authorList>
    </citation>
    <scope>NUCLEOTIDE SEQUENCE [LARGE SCALE GENOMIC DNA]</scope>
    <source>
        <strain evidence="5 6">NML 110608</strain>
    </source>
</reference>
<feature type="domain" description="Orn/DAP/Arg decarboxylase 2 N-terminal" evidence="4">
    <location>
        <begin position="34"/>
        <end position="263"/>
    </location>
</feature>
<dbReference type="SUPFAM" id="SSF51419">
    <property type="entry name" value="PLP-binding barrel"/>
    <property type="match status" value="1"/>
</dbReference>
<dbReference type="AlphaFoldDB" id="A0A1E3A9V0"/>
<dbReference type="PANTHER" id="PTHR43727:SF3">
    <property type="entry name" value="GROUP IV DECARBOXYLASE"/>
    <property type="match status" value="1"/>
</dbReference>
<dbReference type="InterPro" id="IPR000183">
    <property type="entry name" value="Orn/DAP/Arg_de-COase"/>
</dbReference>
<gene>
    <name evidence="5" type="primary">btrK</name>
    <name evidence="5" type="ORF">BEI61_01421</name>
</gene>
<accession>A0A1E3A9V0</accession>
<keyword evidence="2 3" id="KW-0663">Pyridoxal phosphate</keyword>
<organism evidence="5 6">
    <name type="scientific">Eisenbergiella tayi</name>
    <dbReference type="NCBI Taxonomy" id="1432052"/>
    <lineage>
        <taxon>Bacteria</taxon>
        <taxon>Bacillati</taxon>
        <taxon>Bacillota</taxon>
        <taxon>Clostridia</taxon>
        <taxon>Lachnospirales</taxon>
        <taxon>Lachnospiraceae</taxon>
        <taxon>Eisenbergiella</taxon>
    </lineage>
</organism>
<dbReference type="RefSeq" id="WP_069151752.1">
    <property type="nucleotide sequence ID" value="NZ_MCGH01000002.1"/>
</dbReference>
<dbReference type="GO" id="GO:0008836">
    <property type="term" value="F:diaminopimelate decarboxylase activity"/>
    <property type="evidence" value="ECO:0007669"/>
    <property type="project" value="TreeGrafter"/>
</dbReference>
<dbReference type="EMBL" id="MCGH01000002">
    <property type="protein sequence ID" value="ODM05532.1"/>
    <property type="molecule type" value="Genomic_DNA"/>
</dbReference>
<proteinExistence type="predicted"/>
<dbReference type="PANTHER" id="PTHR43727">
    <property type="entry name" value="DIAMINOPIMELATE DECARBOXYLASE"/>
    <property type="match status" value="1"/>
</dbReference>
<feature type="modified residue" description="N6-(pyridoxal phosphate)lysine" evidence="3">
    <location>
        <position position="44"/>
    </location>
</feature>
<evidence type="ECO:0000256" key="3">
    <source>
        <dbReference type="PIRSR" id="PIRSR600183-50"/>
    </source>
</evidence>
<dbReference type="Gene3D" id="2.40.37.10">
    <property type="entry name" value="Lyase, Ornithine Decarboxylase, Chain A, domain 1"/>
    <property type="match status" value="1"/>
</dbReference>
<dbReference type="SUPFAM" id="SSF50621">
    <property type="entry name" value="Alanine racemase C-terminal domain-like"/>
    <property type="match status" value="1"/>
</dbReference>